<feature type="chain" id="PRO_5012285074" description="Lysozyme inhibitor LprI-like N-terminal domain-containing protein" evidence="1">
    <location>
        <begin position="34"/>
        <end position="439"/>
    </location>
</feature>
<evidence type="ECO:0000313" key="4">
    <source>
        <dbReference type="Proteomes" id="UP000214603"/>
    </source>
</evidence>
<gene>
    <name evidence="3" type="ORF">CEY11_22165</name>
</gene>
<dbReference type="InterPro" id="IPR011044">
    <property type="entry name" value="Quino_amine_DH_bsu"/>
</dbReference>
<evidence type="ECO:0000256" key="1">
    <source>
        <dbReference type="SAM" id="SignalP"/>
    </source>
</evidence>
<name>A0A225LZ57_9BURK</name>
<dbReference type="InterPro" id="IPR009739">
    <property type="entry name" value="LprI-like_N"/>
</dbReference>
<keyword evidence="4" id="KW-1185">Reference proteome</keyword>
<dbReference type="SUPFAM" id="SSF50969">
    <property type="entry name" value="YVTN repeat-like/Quinoprotein amine dehydrogenase"/>
    <property type="match status" value="1"/>
</dbReference>
<accession>A0A225LZ57</accession>
<proteinExistence type="predicted"/>
<sequence length="439" mass="47980">MKTPGWPPMAGVLRIGIVAAALAGLFACGTARAASGKAQGIPASFDCAKAERAADRFICAQAVLRWQDLALSRGYAAAKASVAEPARRELVSSQRDWIRERDRRCVADRSFAELSVPSSALRKQAYDCLNTVYLERRRVLQDLGVKPLAPSDMVEIDLKAIAAERPEIVAGPGPRIADIQASPDGSMLAILLPSLEIDLPGQVWLYRVADRKLAAATPKPDLGPAHPDGSPMAIHSLAWQGHTLYARVAVWSQRNQAEQGASVVYAATLDGGRRLDEVPGGVRSLLDAADRRDAVAQDEVPQSDWDILETIRGNRQFLAWAYDLGHGTIELRMRERVSGSPFYVAAWGSWGLGQYLFDTRRSRLIYPADTGLVILDMHTRREQRIAGTSRGDRPYAVSADRRLLVWSTRNHCGDEFLAEQDDDAPERFCLAHLPGPGAG</sequence>
<feature type="domain" description="Lysozyme inhibitor LprI-like N-terminal" evidence="2">
    <location>
        <begin position="47"/>
        <end position="139"/>
    </location>
</feature>
<dbReference type="Proteomes" id="UP000214603">
    <property type="component" value="Unassembled WGS sequence"/>
</dbReference>
<dbReference type="Pfam" id="PF07007">
    <property type="entry name" value="LprI"/>
    <property type="match status" value="1"/>
</dbReference>
<feature type="signal peptide" evidence="1">
    <location>
        <begin position="1"/>
        <end position="33"/>
    </location>
</feature>
<organism evidence="3 4">
    <name type="scientific">Candidimonas nitroreducens</name>
    <dbReference type="NCBI Taxonomy" id="683354"/>
    <lineage>
        <taxon>Bacteria</taxon>
        <taxon>Pseudomonadati</taxon>
        <taxon>Pseudomonadota</taxon>
        <taxon>Betaproteobacteria</taxon>
        <taxon>Burkholderiales</taxon>
        <taxon>Alcaligenaceae</taxon>
        <taxon>Candidimonas</taxon>
    </lineage>
</organism>
<comment type="caution">
    <text evidence="3">The sequence shown here is derived from an EMBL/GenBank/DDBJ whole genome shotgun (WGS) entry which is preliminary data.</text>
</comment>
<dbReference type="Gene3D" id="1.20.1270.180">
    <property type="match status" value="1"/>
</dbReference>
<dbReference type="PROSITE" id="PS51257">
    <property type="entry name" value="PROKAR_LIPOPROTEIN"/>
    <property type="match status" value="1"/>
</dbReference>
<protein>
    <recommendedName>
        <fullName evidence="2">Lysozyme inhibitor LprI-like N-terminal domain-containing protein</fullName>
    </recommendedName>
</protein>
<keyword evidence="1" id="KW-0732">Signal</keyword>
<dbReference type="EMBL" id="NJIH01000015">
    <property type="protein sequence ID" value="OWT54435.1"/>
    <property type="molecule type" value="Genomic_DNA"/>
</dbReference>
<evidence type="ECO:0000313" key="3">
    <source>
        <dbReference type="EMBL" id="OWT54435.1"/>
    </source>
</evidence>
<dbReference type="AlphaFoldDB" id="A0A225LZ57"/>
<reference evidence="4" key="1">
    <citation type="submission" date="2017-06" db="EMBL/GenBank/DDBJ databases">
        <title>Herbaspirillum phytohormonus sp. nov., isolated from the root nodule of Robinia pseudoacacia in lead-zinc mine.</title>
        <authorList>
            <person name="Fan M."/>
            <person name="Lin Y."/>
        </authorList>
    </citation>
    <scope>NUCLEOTIDE SEQUENCE [LARGE SCALE GENOMIC DNA]</scope>
    <source>
        <strain evidence="4">SC-089</strain>
    </source>
</reference>
<evidence type="ECO:0000259" key="2">
    <source>
        <dbReference type="Pfam" id="PF07007"/>
    </source>
</evidence>